<evidence type="ECO:0000313" key="1">
    <source>
        <dbReference type="EMBL" id="GAA3730040.1"/>
    </source>
</evidence>
<keyword evidence="2" id="KW-1185">Reference proteome</keyword>
<organism evidence="1 2">
    <name type="scientific">Salinactinospora qingdaonensis</name>
    <dbReference type="NCBI Taxonomy" id="702744"/>
    <lineage>
        <taxon>Bacteria</taxon>
        <taxon>Bacillati</taxon>
        <taxon>Actinomycetota</taxon>
        <taxon>Actinomycetes</taxon>
        <taxon>Streptosporangiales</taxon>
        <taxon>Nocardiopsidaceae</taxon>
        <taxon>Salinactinospora</taxon>
    </lineage>
</organism>
<protein>
    <submittedName>
        <fullName evidence="1">Uncharacterized protein</fullName>
    </submittedName>
</protein>
<evidence type="ECO:0000313" key="2">
    <source>
        <dbReference type="Proteomes" id="UP001500908"/>
    </source>
</evidence>
<name>A0ABP7F2M9_9ACTN</name>
<gene>
    <name evidence="1" type="ORF">GCM10022402_08400</name>
</gene>
<dbReference type="EMBL" id="BAABDD010000003">
    <property type="protein sequence ID" value="GAA3730040.1"/>
    <property type="molecule type" value="Genomic_DNA"/>
</dbReference>
<proteinExistence type="predicted"/>
<dbReference type="Proteomes" id="UP001500908">
    <property type="component" value="Unassembled WGS sequence"/>
</dbReference>
<accession>A0ABP7F2M9</accession>
<reference evidence="2" key="1">
    <citation type="journal article" date="2019" name="Int. J. Syst. Evol. Microbiol.">
        <title>The Global Catalogue of Microorganisms (GCM) 10K type strain sequencing project: providing services to taxonomists for standard genome sequencing and annotation.</title>
        <authorList>
            <consortium name="The Broad Institute Genomics Platform"/>
            <consortium name="The Broad Institute Genome Sequencing Center for Infectious Disease"/>
            <person name="Wu L."/>
            <person name="Ma J."/>
        </authorList>
    </citation>
    <scope>NUCLEOTIDE SEQUENCE [LARGE SCALE GENOMIC DNA]</scope>
    <source>
        <strain evidence="2">JCM 17137</strain>
    </source>
</reference>
<sequence>MWYGEASGCYYLMDTHGLHIRTSFEGLRLLVWGHLHRPHPRRASGVGR</sequence>
<comment type="caution">
    <text evidence="1">The sequence shown here is derived from an EMBL/GenBank/DDBJ whole genome shotgun (WGS) entry which is preliminary data.</text>
</comment>